<dbReference type="PROSITE" id="PS50920">
    <property type="entry name" value="SOLCAR"/>
    <property type="match status" value="3"/>
</dbReference>
<accession>A0A0L0H4B6</accession>
<dbReference type="PANTHER" id="PTHR46080:SF3">
    <property type="entry name" value="MITOCHONDRIAL SUBSTRATE CARRIER FAMILY PROTEIN"/>
    <property type="match status" value="1"/>
</dbReference>
<keyword evidence="2 5" id="KW-0812">Transmembrane</keyword>
<dbReference type="OMA" id="GPSGILM"/>
<evidence type="ECO:0000256" key="5">
    <source>
        <dbReference type="PROSITE-ProRule" id="PRU00282"/>
    </source>
</evidence>
<evidence type="ECO:0000313" key="8">
    <source>
        <dbReference type="EMBL" id="KNC96345.1"/>
    </source>
</evidence>
<protein>
    <recommendedName>
        <fullName evidence="10">Solute carrier family 25 member 44</fullName>
    </recommendedName>
</protein>
<dbReference type="EMBL" id="KQ257469">
    <property type="protein sequence ID" value="KNC96345.1"/>
    <property type="molecule type" value="Genomic_DNA"/>
</dbReference>
<evidence type="ECO:0000256" key="4">
    <source>
        <dbReference type="ARBA" id="ARBA00023136"/>
    </source>
</evidence>
<dbReference type="InterPro" id="IPR018108">
    <property type="entry name" value="MCP_transmembrane"/>
</dbReference>
<dbReference type="Gene3D" id="1.50.40.10">
    <property type="entry name" value="Mitochondrial carrier domain"/>
    <property type="match status" value="1"/>
</dbReference>
<feature type="transmembrane region" description="Helical" evidence="7">
    <location>
        <begin position="20"/>
        <end position="40"/>
    </location>
</feature>
<dbReference type="AlphaFoldDB" id="A0A0L0H4B6"/>
<dbReference type="InterPro" id="IPR023395">
    <property type="entry name" value="MCP_dom_sf"/>
</dbReference>
<gene>
    <name evidence="8" type="ORF">SPPG_08246</name>
</gene>
<evidence type="ECO:0008006" key="10">
    <source>
        <dbReference type="Google" id="ProtNLM"/>
    </source>
</evidence>
<evidence type="ECO:0000256" key="3">
    <source>
        <dbReference type="ARBA" id="ARBA00022989"/>
    </source>
</evidence>
<sequence length="323" mass="35548">MGDSRPTDISWDRLDKPRFFAWGTVCFLAVRSLTYPVSLVKTRVQVGNKRQRFQSIKMLSKIVRLEGVRALYQGFTVTALGTLPGQMIYLSAMESTKLVVSTTCRKMLGWDENRTALVSGLLGGGVASLSTQIVMVPVDVVSQRLMIQKRHHHKMDVPSSTSTSHPSPPLTTGRALFLHILQTEGPRGLYKGFLTSILTYAPSSAIWWGTQSLCKSVLGPLVPDRNAAFVAVSAASGLVAGFVAASFTTPLDVIKTRIQTVTPSHRSELDLLTNTCRTLWQTQGWKGFTRGMGARMVNMGMTSVLMIVTYETVKKLSYRETQA</sequence>
<proteinExistence type="inferred from homology"/>
<keyword evidence="6" id="KW-0813">Transport</keyword>
<dbReference type="eggNOG" id="KOG0765">
    <property type="taxonomic scope" value="Eukaryota"/>
</dbReference>
<keyword evidence="4 5" id="KW-0472">Membrane</keyword>
<dbReference type="PANTHER" id="PTHR46080">
    <property type="entry name" value="MITOCHONDRIAL SUBSTRATE CARRIER FAMILY PROTEIN J"/>
    <property type="match status" value="1"/>
</dbReference>
<organism evidence="8 9">
    <name type="scientific">Spizellomyces punctatus (strain DAOM BR117)</name>
    <dbReference type="NCBI Taxonomy" id="645134"/>
    <lineage>
        <taxon>Eukaryota</taxon>
        <taxon>Fungi</taxon>
        <taxon>Fungi incertae sedis</taxon>
        <taxon>Chytridiomycota</taxon>
        <taxon>Chytridiomycota incertae sedis</taxon>
        <taxon>Chytridiomycetes</taxon>
        <taxon>Spizellomycetales</taxon>
        <taxon>Spizellomycetaceae</taxon>
        <taxon>Spizellomyces</taxon>
    </lineage>
</organism>
<evidence type="ECO:0000256" key="1">
    <source>
        <dbReference type="ARBA" id="ARBA00004141"/>
    </source>
</evidence>
<evidence type="ECO:0000256" key="7">
    <source>
        <dbReference type="SAM" id="Phobius"/>
    </source>
</evidence>
<comment type="similarity">
    <text evidence="6">Belongs to the mitochondrial carrier (TC 2.A.29) family.</text>
</comment>
<dbReference type="SUPFAM" id="SSF103506">
    <property type="entry name" value="Mitochondrial carrier"/>
    <property type="match status" value="1"/>
</dbReference>
<dbReference type="GO" id="GO:0016020">
    <property type="term" value="C:membrane"/>
    <property type="evidence" value="ECO:0007669"/>
    <property type="project" value="UniProtKB-SubCell"/>
</dbReference>
<feature type="repeat" description="Solcar" evidence="5">
    <location>
        <begin position="17"/>
        <end position="99"/>
    </location>
</feature>
<feature type="transmembrane region" description="Helical" evidence="7">
    <location>
        <begin position="70"/>
        <end position="92"/>
    </location>
</feature>
<feature type="transmembrane region" description="Helical" evidence="7">
    <location>
        <begin position="116"/>
        <end position="141"/>
    </location>
</feature>
<dbReference type="Proteomes" id="UP000053201">
    <property type="component" value="Unassembled WGS sequence"/>
</dbReference>
<dbReference type="VEuPathDB" id="FungiDB:SPPG_08246"/>
<dbReference type="STRING" id="645134.A0A0L0H4B6"/>
<evidence type="ECO:0000256" key="6">
    <source>
        <dbReference type="RuleBase" id="RU000488"/>
    </source>
</evidence>
<dbReference type="RefSeq" id="XP_016604385.1">
    <property type="nucleotide sequence ID" value="XM_016756406.1"/>
</dbReference>
<feature type="transmembrane region" description="Helical" evidence="7">
    <location>
        <begin position="228"/>
        <end position="247"/>
    </location>
</feature>
<feature type="repeat" description="Solcar" evidence="5">
    <location>
        <begin position="115"/>
        <end position="217"/>
    </location>
</feature>
<keyword evidence="3 7" id="KW-1133">Transmembrane helix</keyword>
<dbReference type="InParanoid" id="A0A0L0H4B6"/>
<keyword evidence="9" id="KW-1185">Reference proteome</keyword>
<feature type="transmembrane region" description="Helical" evidence="7">
    <location>
        <begin position="188"/>
        <end position="208"/>
    </location>
</feature>
<evidence type="ECO:0000256" key="2">
    <source>
        <dbReference type="ARBA" id="ARBA00022692"/>
    </source>
</evidence>
<evidence type="ECO:0000313" key="9">
    <source>
        <dbReference type="Proteomes" id="UP000053201"/>
    </source>
</evidence>
<dbReference type="OrthoDB" id="250329at2759"/>
<reference evidence="8 9" key="1">
    <citation type="submission" date="2009-08" db="EMBL/GenBank/DDBJ databases">
        <title>The Genome Sequence of Spizellomyces punctatus strain DAOM BR117.</title>
        <authorList>
            <consortium name="The Broad Institute Genome Sequencing Platform"/>
            <person name="Russ C."/>
            <person name="Cuomo C."/>
            <person name="Shea T."/>
            <person name="Young S.K."/>
            <person name="Zeng Q."/>
            <person name="Koehrsen M."/>
            <person name="Haas B."/>
            <person name="Borodovsky M."/>
            <person name="Guigo R."/>
            <person name="Alvarado L."/>
            <person name="Berlin A."/>
            <person name="Bochicchio J."/>
            <person name="Borenstein D."/>
            <person name="Chapman S."/>
            <person name="Chen Z."/>
            <person name="Engels R."/>
            <person name="Freedman E."/>
            <person name="Gellesch M."/>
            <person name="Goldberg J."/>
            <person name="Griggs A."/>
            <person name="Gujja S."/>
            <person name="Heiman D."/>
            <person name="Hepburn T."/>
            <person name="Howarth C."/>
            <person name="Jen D."/>
            <person name="Larson L."/>
            <person name="Lewis B."/>
            <person name="Mehta T."/>
            <person name="Park D."/>
            <person name="Pearson M."/>
            <person name="Roberts A."/>
            <person name="Saif S."/>
            <person name="Shenoy N."/>
            <person name="Sisk P."/>
            <person name="Stolte C."/>
            <person name="Sykes S."/>
            <person name="Thomson T."/>
            <person name="Walk T."/>
            <person name="White J."/>
            <person name="Yandava C."/>
            <person name="Burger G."/>
            <person name="Gray M.W."/>
            <person name="Holland P.W.H."/>
            <person name="King N."/>
            <person name="Lang F.B.F."/>
            <person name="Roger A.J."/>
            <person name="Ruiz-Trillo I."/>
            <person name="Lander E."/>
            <person name="Nusbaum C."/>
        </authorList>
    </citation>
    <scope>NUCLEOTIDE SEQUENCE [LARGE SCALE GENOMIC DNA]</scope>
    <source>
        <strain evidence="8 9">DAOM BR117</strain>
    </source>
</reference>
<dbReference type="Pfam" id="PF00153">
    <property type="entry name" value="Mito_carr"/>
    <property type="match status" value="3"/>
</dbReference>
<feature type="repeat" description="Solcar" evidence="5">
    <location>
        <begin position="228"/>
        <end position="316"/>
    </location>
</feature>
<dbReference type="GeneID" id="27691420"/>
<comment type="subcellular location">
    <subcellularLocation>
        <location evidence="1">Membrane</location>
        <topology evidence="1">Multi-pass membrane protein</topology>
    </subcellularLocation>
</comment>
<name>A0A0L0H4B6_SPIPD</name>